<comment type="caution">
    <text evidence="2">The sequence shown here is derived from an EMBL/GenBank/DDBJ whole genome shotgun (WGS) entry which is preliminary data.</text>
</comment>
<keyword evidence="3" id="KW-1185">Reference proteome</keyword>
<dbReference type="AlphaFoldDB" id="A0A8X8LED0"/>
<proteinExistence type="predicted"/>
<protein>
    <submittedName>
        <fullName evidence="2">Uncharacterized protein</fullName>
    </submittedName>
</protein>
<evidence type="ECO:0000313" key="3">
    <source>
        <dbReference type="Proteomes" id="UP000198711"/>
    </source>
</evidence>
<evidence type="ECO:0000256" key="1">
    <source>
        <dbReference type="SAM" id="Phobius"/>
    </source>
</evidence>
<dbReference type="RefSeq" id="WP_092723711.1">
    <property type="nucleotide sequence ID" value="NZ_FNNO01000007.1"/>
</dbReference>
<gene>
    <name evidence="2" type="ORF">SAMN05444410_10758</name>
</gene>
<organism evidence="2 3">
    <name type="scientific">Hydrobacter penzbergensis</name>
    <dbReference type="NCBI Taxonomy" id="1235997"/>
    <lineage>
        <taxon>Bacteria</taxon>
        <taxon>Pseudomonadati</taxon>
        <taxon>Bacteroidota</taxon>
        <taxon>Chitinophagia</taxon>
        <taxon>Chitinophagales</taxon>
        <taxon>Chitinophagaceae</taxon>
        <taxon>Hydrobacter</taxon>
    </lineage>
</organism>
<reference evidence="2 3" key="1">
    <citation type="submission" date="2016-10" db="EMBL/GenBank/DDBJ databases">
        <authorList>
            <person name="Varghese N."/>
            <person name="Submissions S."/>
        </authorList>
    </citation>
    <scope>NUCLEOTIDE SEQUENCE [LARGE SCALE GENOMIC DNA]</scope>
    <source>
        <strain evidence="2 3">DSM 25353</strain>
    </source>
</reference>
<keyword evidence="1" id="KW-1133">Transmembrane helix</keyword>
<feature type="transmembrane region" description="Helical" evidence="1">
    <location>
        <begin position="28"/>
        <end position="51"/>
    </location>
</feature>
<keyword evidence="1" id="KW-0472">Membrane</keyword>
<keyword evidence="1" id="KW-0812">Transmembrane</keyword>
<dbReference type="EMBL" id="FNNO01000007">
    <property type="protein sequence ID" value="SDW92411.1"/>
    <property type="molecule type" value="Genomic_DNA"/>
</dbReference>
<name>A0A8X8LED0_9BACT</name>
<dbReference type="Proteomes" id="UP000198711">
    <property type="component" value="Unassembled WGS sequence"/>
</dbReference>
<sequence>MLTDQVADAPFSLSFIFFHYLNKVLKQLASILLLLTLLLNWCAYPLIATWFENRSESRLAAQLDEEWVNTSGLISIKVQANLPYQYSQDYERIRGNVEINGVNYTYVKRRFYNDSLELLCIPNIERTNLRNLRTAYLKNTNNPETSLPLKKSNGSHLSKSTVQDFYTEEFVSFLYANDPSLIEHCPDWNDWTSYDHLKRIDQPPETDRS</sequence>
<accession>A0A8X8LED0</accession>
<evidence type="ECO:0000313" key="2">
    <source>
        <dbReference type="EMBL" id="SDW92411.1"/>
    </source>
</evidence>